<sequence length="223" mass="25129">MSHNDKRTPHTDALETLGMIHQHDEKRDAIHLGVEPVEAGEQLAVGATIGIKDGKAYQSTKRNGIKALGIVDPFLESKVLPGQRFWLVVMPRQITSLRHVWEHPDFPDSRETSHEVAVAKAWDDLSDAERKTHVAIGTELGKAWEYLEEYARELSDYDDQFTADDLFDTGKVNLEDPGGWNYLVGGSSMEGERPSEEFWEAMSVLLNRDLTEVNKPNFFSCSC</sequence>
<evidence type="ECO:0000313" key="1">
    <source>
        <dbReference type="EMBL" id="QQV91629.1"/>
    </source>
</evidence>
<organism evidence="1 2">
    <name type="scientific">Klebsiella phage vB_KpP_FBKp27</name>
    <dbReference type="NCBI Taxonomy" id="2801837"/>
    <lineage>
        <taxon>Viruses</taxon>
        <taxon>Duplodnaviria</taxon>
        <taxon>Heunggongvirae</taxon>
        <taxon>Uroviricota</taxon>
        <taxon>Caudoviricetes</taxon>
        <taxon>Schitoviridae</taxon>
        <taxon>Efbeekayvirus</taxon>
        <taxon>Efbeekayvirus Fbkp27</taxon>
    </lineage>
</organism>
<dbReference type="EMBL" id="MW394388">
    <property type="protein sequence ID" value="QQV91629.1"/>
    <property type="molecule type" value="Genomic_DNA"/>
</dbReference>
<protein>
    <submittedName>
        <fullName evidence="1">Uncharacterized protein</fullName>
    </submittedName>
</protein>
<dbReference type="Proteomes" id="UP000596379">
    <property type="component" value="Segment"/>
</dbReference>
<accession>A0A7U0GAM1</accession>
<reference evidence="1 2" key="1">
    <citation type="submission" date="2020-12" db="EMBL/GenBank/DDBJ databases">
        <title>Genomic characterization of four novel bacteriophages infecting Klebsiella pneumoniae.</title>
        <authorList>
            <person name="Estrada Bonilla B."/>
            <person name="Costa A.R."/>
            <person name="van Rossum T."/>
            <person name="Hagedoorn S."/>
            <person name="Wallinga H."/>
            <person name="Xiao M."/>
            <person name="Song W."/>
            <person name="Haas P.-J."/>
            <person name="Nobrega F.L."/>
            <person name="Brouns S.J.J."/>
        </authorList>
    </citation>
    <scope>NUCLEOTIDE SEQUENCE [LARGE SCALE GENOMIC DNA]</scope>
</reference>
<keyword evidence="2" id="KW-1185">Reference proteome</keyword>
<evidence type="ECO:0000313" key="2">
    <source>
        <dbReference type="Proteomes" id="UP000596379"/>
    </source>
</evidence>
<proteinExistence type="predicted"/>
<name>A0A7U0GAM1_9CAUD</name>
<gene>
    <name evidence="1" type="ORF">vBKpPFBKp27_068</name>
</gene>